<gene>
    <name evidence="1" type="ORF">F8M41_026020</name>
</gene>
<dbReference type="Proteomes" id="UP000439903">
    <property type="component" value="Unassembled WGS sequence"/>
</dbReference>
<comment type="caution">
    <text evidence="1">The sequence shown here is derived from an EMBL/GenBank/DDBJ whole genome shotgun (WGS) entry which is preliminary data.</text>
</comment>
<evidence type="ECO:0000313" key="1">
    <source>
        <dbReference type="EMBL" id="KAF0467426.1"/>
    </source>
</evidence>
<reference evidence="1 2" key="1">
    <citation type="journal article" date="2019" name="Environ. Microbiol.">
        <title>At the nexus of three kingdoms: the genome of the mycorrhizal fungus Gigaspora margarita provides insights into plant, endobacterial and fungal interactions.</title>
        <authorList>
            <person name="Venice F."/>
            <person name="Ghignone S."/>
            <person name="Salvioli di Fossalunga A."/>
            <person name="Amselem J."/>
            <person name="Novero M."/>
            <person name="Xianan X."/>
            <person name="Sedzielewska Toro K."/>
            <person name="Morin E."/>
            <person name="Lipzen A."/>
            <person name="Grigoriev I.V."/>
            <person name="Henrissat B."/>
            <person name="Martin F.M."/>
            <person name="Bonfante P."/>
        </authorList>
    </citation>
    <scope>NUCLEOTIDE SEQUENCE [LARGE SCALE GENOMIC DNA]</scope>
    <source>
        <strain evidence="1 2">BEG34</strain>
    </source>
</reference>
<keyword evidence="2" id="KW-1185">Reference proteome</keyword>
<proteinExistence type="predicted"/>
<accession>A0A8H3XHJ8</accession>
<dbReference type="OrthoDB" id="2387761at2759"/>
<evidence type="ECO:0000313" key="2">
    <source>
        <dbReference type="Proteomes" id="UP000439903"/>
    </source>
</evidence>
<dbReference type="AlphaFoldDB" id="A0A8H3XHJ8"/>
<dbReference type="EMBL" id="WTPW01000954">
    <property type="protein sequence ID" value="KAF0467426.1"/>
    <property type="molecule type" value="Genomic_DNA"/>
</dbReference>
<protein>
    <submittedName>
        <fullName evidence="1">Uncharacterized protein</fullName>
    </submittedName>
</protein>
<sequence>MHKYSDHKYFEQKSKWNILGFLEECVLEPLERKIECYNKCLEAIADTEEGQRREQTKQLLHRYRSTRVLYVAVYAKNWDNDRKSSINLCQPIFNNSLGVANIRGGNVIIESKEKMPVEVLSSDSKHAFDCTLDSVLISPVGVKKIKSTEESDEQNNGIVKEESQKAKNCQLMNWIWNIQENRWILNSGISSAYEDEDEENSLDNNFDEEDTVELADISFNLFKSAHSYDKKAIEEAKQAEKVNMKILSVLRLGLFSIIDLLSEFKEGMHTCLKWVPIMDLKHTNFFRGETVSQVMNDSRRKIDLCIKTDNGTKKLSHSEYA</sequence>
<organism evidence="1 2">
    <name type="scientific">Gigaspora margarita</name>
    <dbReference type="NCBI Taxonomy" id="4874"/>
    <lineage>
        <taxon>Eukaryota</taxon>
        <taxon>Fungi</taxon>
        <taxon>Fungi incertae sedis</taxon>
        <taxon>Mucoromycota</taxon>
        <taxon>Glomeromycotina</taxon>
        <taxon>Glomeromycetes</taxon>
        <taxon>Diversisporales</taxon>
        <taxon>Gigasporaceae</taxon>
        <taxon>Gigaspora</taxon>
    </lineage>
</organism>
<name>A0A8H3XHJ8_GIGMA</name>